<protein>
    <submittedName>
        <fullName evidence="1">F-box/FBD/LRR-repeat protein</fullName>
    </submittedName>
</protein>
<organism evidence="1">
    <name type="scientific">Noccaea caerulescens</name>
    <name type="common">Alpine penny-cress</name>
    <name type="synonym">Thlaspi caerulescens</name>
    <dbReference type="NCBI Taxonomy" id="107243"/>
    <lineage>
        <taxon>Eukaryota</taxon>
        <taxon>Viridiplantae</taxon>
        <taxon>Streptophyta</taxon>
        <taxon>Embryophyta</taxon>
        <taxon>Tracheophyta</taxon>
        <taxon>Spermatophyta</taxon>
        <taxon>Magnoliopsida</taxon>
        <taxon>eudicotyledons</taxon>
        <taxon>Gunneridae</taxon>
        <taxon>Pentapetalae</taxon>
        <taxon>rosids</taxon>
        <taxon>malvids</taxon>
        <taxon>Brassicales</taxon>
        <taxon>Brassicaceae</taxon>
        <taxon>Coluteocarpeae</taxon>
        <taxon>Noccaea</taxon>
    </lineage>
</organism>
<gene>
    <name evidence="1" type="ORF">LC_TR20007_c3_g1_i1_g.66824</name>
</gene>
<dbReference type="Pfam" id="PF07723">
    <property type="entry name" value="LRR_2"/>
    <property type="match status" value="1"/>
</dbReference>
<accession>A0A1J3FWM6</accession>
<dbReference type="InterPro" id="IPR013101">
    <property type="entry name" value="LRR_PRU1-like"/>
</dbReference>
<dbReference type="AlphaFoldDB" id="A0A1J3FWM6"/>
<proteinExistence type="predicted"/>
<reference evidence="1" key="1">
    <citation type="submission" date="2016-07" db="EMBL/GenBank/DDBJ databases">
        <title>De novo transcriptome assembly of four accessions of the metal hyperaccumulator plant Noccaea caerulescens.</title>
        <authorList>
            <person name="Blande D."/>
            <person name="Halimaa P."/>
            <person name="Tervahauta A.I."/>
            <person name="Aarts M.G."/>
            <person name="Karenlampi S.O."/>
        </authorList>
    </citation>
    <scope>NUCLEOTIDE SEQUENCE</scope>
</reference>
<dbReference type="EMBL" id="GEVK01005683">
    <property type="protein sequence ID" value="JAU47149.1"/>
    <property type="molecule type" value="Transcribed_RNA"/>
</dbReference>
<name>A0A1J3FWM6_NOCCA</name>
<sequence length="86" mass="9730">MCVSSSLDLSFLCGNRVRFPSCLFWLDTLETLKLKDYLLLDVPCPVPMKSLKTLHLDTVVYKDEASVGNFVILNIWSCVEVISTML</sequence>
<evidence type="ECO:0000313" key="1">
    <source>
        <dbReference type="EMBL" id="JAU47149.1"/>
    </source>
</evidence>